<keyword evidence="1" id="KW-0472">Membrane</keyword>
<evidence type="ECO:0000313" key="3">
    <source>
        <dbReference type="Proteomes" id="UP000219621"/>
    </source>
</evidence>
<sequence>MTKSARTPVAPQRRAALAKVAIGRKTLGWDDDTYRDTLEARYGVRSGSQLTDRQLVDLLEHMKACGFKGEAARPKRAGTRRPAENPEGRKIRALWLSLWNLGVVQEPSEDALASFVRRQTKVEALQWLTPAQTWQVIEALKKWAARDGVLWDDAVNPAKCVALAQVRKLKLRGRFVGLDLAAVAYQLIGVPGLAFMGTDEWNRLVGELGKLVRAQP</sequence>
<keyword evidence="3" id="KW-1185">Reference proteome</keyword>
<reference evidence="2 3" key="1">
    <citation type="submission" date="2017-09" db="EMBL/GenBank/DDBJ databases">
        <authorList>
            <person name="Ehlers B."/>
            <person name="Leendertz F.H."/>
        </authorList>
    </citation>
    <scope>NUCLEOTIDE SEQUENCE [LARGE SCALE GENOMIC DNA]</scope>
    <source>
        <strain evidence="2 3">USBA 140</strain>
    </source>
</reference>
<keyword evidence="1" id="KW-0812">Transmembrane</keyword>
<feature type="transmembrane region" description="Helical" evidence="1">
    <location>
        <begin position="175"/>
        <end position="196"/>
    </location>
</feature>
<name>A0A286GYT4_9PROT</name>
<dbReference type="Pfam" id="PF06252">
    <property type="entry name" value="GemA"/>
    <property type="match status" value="1"/>
</dbReference>
<accession>A0A286GYT4</accession>
<proteinExistence type="predicted"/>
<dbReference type="EMBL" id="OCNJ01000013">
    <property type="protein sequence ID" value="SOE00641.1"/>
    <property type="molecule type" value="Genomic_DNA"/>
</dbReference>
<keyword evidence="1" id="KW-1133">Transmembrane helix</keyword>
<dbReference type="Proteomes" id="UP000219621">
    <property type="component" value="Unassembled WGS sequence"/>
</dbReference>
<gene>
    <name evidence="2" type="ORF">SAMN05421508_11377</name>
</gene>
<protein>
    <submittedName>
        <fullName evidence="2">Mu-like prophage protein gp16</fullName>
    </submittedName>
</protein>
<dbReference type="InterPro" id="IPR009363">
    <property type="entry name" value="Phage_Mu_Gp16"/>
</dbReference>
<dbReference type="RefSeq" id="WP_176525299.1">
    <property type="nucleotide sequence ID" value="NZ_OCNJ01000013.1"/>
</dbReference>
<dbReference type="AlphaFoldDB" id="A0A286GYT4"/>
<evidence type="ECO:0000313" key="2">
    <source>
        <dbReference type="EMBL" id="SOE00641.1"/>
    </source>
</evidence>
<organism evidence="2 3">
    <name type="scientific">Caenispirillum bisanense</name>
    <dbReference type="NCBI Taxonomy" id="414052"/>
    <lineage>
        <taxon>Bacteria</taxon>
        <taxon>Pseudomonadati</taxon>
        <taxon>Pseudomonadota</taxon>
        <taxon>Alphaproteobacteria</taxon>
        <taxon>Rhodospirillales</taxon>
        <taxon>Novispirillaceae</taxon>
        <taxon>Caenispirillum</taxon>
    </lineage>
</organism>
<evidence type="ECO:0000256" key="1">
    <source>
        <dbReference type="SAM" id="Phobius"/>
    </source>
</evidence>